<dbReference type="AlphaFoldDB" id="A0A2H0V6H8"/>
<dbReference type="Proteomes" id="UP000228614">
    <property type="component" value="Unassembled WGS sequence"/>
</dbReference>
<dbReference type="EMBL" id="PFAN01000132">
    <property type="protein sequence ID" value="PIR94714.1"/>
    <property type="molecule type" value="Genomic_DNA"/>
</dbReference>
<evidence type="ECO:0000313" key="2">
    <source>
        <dbReference type="Proteomes" id="UP000228614"/>
    </source>
</evidence>
<keyword evidence="1" id="KW-0808">Transferase</keyword>
<gene>
    <name evidence="1" type="ORF">COT95_02685</name>
</gene>
<dbReference type="GO" id="GO:0016740">
    <property type="term" value="F:transferase activity"/>
    <property type="evidence" value="ECO:0007669"/>
    <property type="project" value="UniProtKB-KW"/>
</dbReference>
<protein>
    <submittedName>
        <fullName evidence="1">Glycosyl transferase</fullName>
    </submittedName>
</protein>
<organism evidence="1 2">
    <name type="scientific">Candidatus Falkowbacteria bacterium CG10_big_fil_rev_8_21_14_0_10_37_6</name>
    <dbReference type="NCBI Taxonomy" id="1974563"/>
    <lineage>
        <taxon>Bacteria</taxon>
        <taxon>Candidatus Falkowiibacteriota</taxon>
    </lineage>
</organism>
<feature type="non-terminal residue" evidence="1">
    <location>
        <position position="53"/>
    </location>
</feature>
<sequence length="53" mass="5962">MNIALVHDHLAQLGGAERTLKSLSKALPQAPIYTLLYNQQNVENFFHNTKIKA</sequence>
<evidence type="ECO:0000313" key="1">
    <source>
        <dbReference type="EMBL" id="PIR94714.1"/>
    </source>
</evidence>
<proteinExistence type="predicted"/>
<name>A0A2H0V6H8_9BACT</name>
<reference evidence="2" key="1">
    <citation type="submission" date="2017-09" db="EMBL/GenBank/DDBJ databases">
        <title>Depth-based differentiation of microbial function through sediment-hosted aquifers and enrichment of novel symbionts in the deep terrestrial subsurface.</title>
        <authorList>
            <person name="Probst A.J."/>
            <person name="Ladd B."/>
            <person name="Jarett J.K."/>
            <person name="Geller-Mcgrath D.E."/>
            <person name="Sieber C.M.K."/>
            <person name="Emerson J.B."/>
            <person name="Anantharaman K."/>
            <person name="Thomas B.C."/>
            <person name="Malmstrom R."/>
            <person name="Stieglmeier M."/>
            <person name="Klingl A."/>
            <person name="Woyke T."/>
            <person name="Ryan C.M."/>
            <person name="Banfield J.F."/>
        </authorList>
    </citation>
    <scope>NUCLEOTIDE SEQUENCE [LARGE SCALE GENOMIC DNA]</scope>
</reference>
<comment type="caution">
    <text evidence="1">The sequence shown here is derived from an EMBL/GenBank/DDBJ whole genome shotgun (WGS) entry which is preliminary data.</text>
</comment>
<accession>A0A2H0V6H8</accession>